<proteinExistence type="predicted"/>
<dbReference type="EMBL" id="LAZR01000948">
    <property type="protein sequence ID" value="KKN53996.1"/>
    <property type="molecule type" value="Genomic_DNA"/>
</dbReference>
<name>A0A0F9TXY3_9ZZZZ</name>
<comment type="caution">
    <text evidence="1">The sequence shown here is derived from an EMBL/GenBank/DDBJ whole genome shotgun (WGS) entry which is preliminary data.</text>
</comment>
<sequence>MKGNTGELIFYKTYEDIFNVKLTSSFLSAIFSFVKQTLKTEELSEIEVGLFRFIFEIEKIEKDEILFALFSDRTDNLVELRNQLREIKNQFIKKFDLNLLTDNFDGEISQFLDFEDNIDNIMETANQLVSEDVKKDLLTIFNELHTFSSFVVASALLTQTGRVIVSNLQPNIISEIIKLLEGRFLSGNYRVNELISLEQFGVLSLIGIDDSFISVIQFKNNCPFETGLVISKRFSSRLQKLIH</sequence>
<accession>A0A0F9TXY3</accession>
<protein>
    <submittedName>
        <fullName evidence="1">Uncharacterized protein</fullName>
    </submittedName>
</protein>
<dbReference type="AlphaFoldDB" id="A0A0F9TXY3"/>
<organism evidence="1">
    <name type="scientific">marine sediment metagenome</name>
    <dbReference type="NCBI Taxonomy" id="412755"/>
    <lineage>
        <taxon>unclassified sequences</taxon>
        <taxon>metagenomes</taxon>
        <taxon>ecological metagenomes</taxon>
    </lineage>
</organism>
<gene>
    <name evidence="1" type="ORF">LCGC14_0596820</name>
</gene>
<evidence type="ECO:0000313" key="1">
    <source>
        <dbReference type="EMBL" id="KKN53996.1"/>
    </source>
</evidence>
<reference evidence="1" key="1">
    <citation type="journal article" date="2015" name="Nature">
        <title>Complex archaea that bridge the gap between prokaryotes and eukaryotes.</title>
        <authorList>
            <person name="Spang A."/>
            <person name="Saw J.H."/>
            <person name="Jorgensen S.L."/>
            <person name="Zaremba-Niedzwiedzka K."/>
            <person name="Martijn J."/>
            <person name="Lind A.E."/>
            <person name="van Eijk R."/>
            <person name="Schleper C."/>
            <person name="Guy L."/>
            <person name="Ettema T.J."/>
        </authorList>
    </citation>
    <scope>NUCLEOTIDE SEQUENCE</scope>
</reference>